<feature type="domain" description="Ubiquitin-like" evidence="7">
    <location>
        <begin position="199"/>
        <end position="274"/>
    </location>
</feature>
<evidence type="ECO:0000313" key="10">
    <source>
        <dbReference type="Proteomes" id="UP001497392"/>
    </source>
</evidence>
<keyword evidence="6" id="KW-0067">ATP-binding</keyword>
<evidence type="ECO:0000256" key="4">
    <source>
        <dbReference type="ARBA" id="ARBA00022741"/>
    </source>
</evidence>
<dbReference type="EC" id="2.7.1.67" evidence="2"/>
<keyword evidence="5" id="KW-0418">Kinase</keyword>
<evidence type="ECO:0000256" key="2">
    <source>
        <dbReference type="ARBA" id="ARBA00012169"/>
    </source>
</evidence>
<evidence type="ECO:0000259" key="8">
    <source>
        <dbReference type="PROSITE" id="PS50290"/>
    </source>
</evidence>
<dbReference type="CDD" id="cd17039">
    <property type="entry name" value="Ubl_ubiquitin_like"/>
    <property type="match status" value="1"/>
</dbReference>
<dbReference type="PROSITE" id="PS50053">
    <property type="entry name" value="UBIQUITIN_2"/>
    <property type="match status" value="1"/>
</dbReference>
<dbReference type="PANTHER" id="PTHR45800:SF4">
    <property type="entry name" value="PHOSPHATIDYLINOSITOL 4-KINASE GAMMA 3"/>
    <property type="match status" value="1"/>
</dbReference>
<dbReference type="PANTHER" id="PTHR45800">
    <property type="entry name" value="PHOSPHATIDYLINOSITOL 4-KINASE GAMMA"/>
    <property type="match status" value="1"/>
</dbReference>
<keyword evidence="10" id="KW-1185">Reference proteome</keyword>
<dbReference type="SMART" id="SM00213">
    <property type="entry name" value="UBQ"/>
    <property type="match status" value="1"/>
</dbReference>
<evidence type="ECO:0000256" key="6">
    <source>
        <dbReference type="ARBA" id="ARBA00022840"/>
    </source>
</evidence>
<proteinExistence type="inferred from homology"/>
<evidence type="ECO:0000256" key="3">
    <source>
        <dbReference type="ARBA" id="ARBA00022679"/>
    </source>
</evidence>
<evidence type="ECO:0000313" key="9">
    <source>
        <dbReference type="EMBL" id="CAL5224925.1"/>
    </source>
</evidence>
<dbReference type="InterPro" id="IPR029071">
    <property type="entry name" value="Ubiquitin-like_domsf"/>
</dbReference>
<dbReference type="Pfam" id="PF00240">
    <property type="entry name" value="ubiquitin"/>
    <property type="match status" value="1"/>
</dbReference>
<dbReference type="InterPro" id="IPR000626">
    <property type="entry name" value="Ubiquitin-like_dom"/>
</dbReference>
<sequence>MAQSLVERSPITIKRAAGHGFRTRSSAQVPLSRANLSEEINVLFDSGAGKDPENIAGRLHVLGDESLQDVKLKLKLRGWFTSNQTLVLGERELLRNEVLAELSKAADAQDGPKFLHIVVKLADVESVYFNTSSGRELRAGQDSARPRSALTAALANSPKKSVDIDSSSLLMRGLVLGEEDGTDKALQRVSSGLSDGTVVHLVVRHTAKVKYSVQGSNFELSISASDTAETVKRRAEAVSGLPFDSHQLLHNGKVLSGRPLAEYGVHKGSVLELVPYEPFIPQPMPEGSPLLSSPDHELFDGFQAARAGLKNGHAPKLASAGTGGSYFIAGADGKPVAVFKPLDEEPCAVNNPKGGFRGLEQGLRRGVRPGEGAVREVAAFLLDHHHFAGVPPTALVSCHASASPASADGKVGSLQAYVEAEGDCEERGISHLPAHEVHKIAVLDMRLGNCDRNGGNILVKRGASGAHELVPIDHGYVLPDSFQDISFEWLYWPQARAPLDGAARAYIAALDAERDLLVLAQHGLGIRPECARVLRVLTMLLQKAASRGLTPFHIGSIMCREGMGKSPLEKLHSRATAQTCASSGAGLSAAAEPVYLRHMEQLMEEYLSENVGEHAPCAA</sequence>
<evidence type="ECO:0000256" key="5">
    <source>
        <dbReference type="ARBA" id="ARBA00022777"/>
    </source>
</evidence>
<dbReference type="InterPro" id="IPR044571">
    <property type="entry name" value="P4KG1-8"/>
</dbReference>
<feature type="domain" description="PI3K/PI4K catalytic" evidence="8">
    <location>
        <begin position="312"/>
        <end position="588"/>
    </location>
</feature>
<reference evidence="9 10" key="1">
    <citation type="submission" date="2024-06" db="EMBL/GenBank/DDBJ databases">
        <authorList>
            <person name="Kraege A."/>
            <person name="Thomma B."/>
        </authorList>
    </citation>
    <scope>NUCLEOTIDE SEQUENCE [LARGE SCALE GENOMIC DNA]</scope>
</reference>
<evidence type="ECO:0000259" key="7">
    <source>
        <dbReference type="PROSITE" id="PS50053"/>
    </source>
</evidence>
<dbReference type="InterPro" id="IPR000403">
    <property type="entry name" value="PI3/4_kinase_cat_dom"/>
</dbReference>
<accession>A0ABP1G2L2</accession>
<gene>
    <name evidence="9" type="primary">g7694</name>
    <name evidence="9" type="ORF">VP750_LOCUS6584</name>
</gene>
<keyword evidence="4" id="KW-0547">Nucleotide-binding</keyword>
<organism evidence="9 10">
    <name type="scientific">Coccomyxa viridis</name>
    <dbReference type="NCBI Taxonomy" id="1274662"/>
    <lineage>
        <taxon>Eukaryota</taxon>
        <taxon>Viridiplantae</taxon>
        <taxon>Chlorophyta</taxon>
        <taxon>core chlorophytes</taxon>
        <taxon>Trebouxiophyceae</taxon>
        <taxon>Trebouxiophyceae incertae sedis</taxon>
        <taxon>Coccomyxaceae</taxon>
        <taxon>Coccomyxa</taxon>
    </lineage>
</organism>
<evidence type="ECO:0000256" key="1">
    <source>
        <dbReference type="ARBA" id="ARBA00008941"/>
    </source>
</evidence>
<dbReference type="Proteomes" id="UP001497392">
    <property type="component" value="Unassembled WGS sequence"/>
</dbReference>
<dbReference type="EMBL" id="CAXHTA020000011">
    <property type="protein sequence ID" value="CAL5224925.1"/>
    <property type="molecule type" value="Genomic_DNA"/>
</dbReference>
<dbReference type="Pfam" id="PF00454">
    <property type="entry name" value="PI3_PI4_kinase"/>
    <property type="match status" value="1"/>
</dbReference>
<dbReference type="SUPFAM" id="SSF54236">
    <property type="entry name" value="Ubiquitin-like"/>
    <property type="match status" value="1"/>
</dbReference>
<keyword evidence="3" id="KW-0808">Transferase</keyword>
<protein>
    <recommendedName>
        <fullName evidence="2">1-phosphatidylinositol 4-kinase</fullName>
        <ecNumber evidence="2">2.7.1.67</ecNumber>
    </recommendedName>
</protein>
<comment type="similarity">
    <text evidence="1">Belongs to the PI3/PI4-kinase family. Type II PI4K subfamily.</text>
</comment>
<dbReference type="PROSITE" id="PS50290">
    <property type="entry name" value="PI3_4_KINASE_3"/>
    <property type="match status" value="1"/>
</dbReference>
<comment type="caution">
    <text evidence="9">The sequence shown here is derived from an EMBL/GenBank/DDBJ whole genome shotgun (WGS) entry which is preliminary data.</text>
</comment>
<dbReference type="Gene3D" id="3.10.20.90">
    <property type="entry name" value="Phosphatidylinositol 3-kinase Catalytic Subunit, Chain A, domain 1"/>
    <property type="match status" value="1"/>
</dbReference>
<name>A0ABP1G2L2_9CHLO</name>